<dbReference type="CDD" id="cd07043">
    <property type="entry name" value="STAS_anti-anti-sigma_factors"/>
    <property type="match status" value="1"/>
</dbReference>
<evidence type="ECO:0000313" key="3">
    <source>
        <dbReference type="Proteomes" id="UP000195331"/>
    </source>
</evidence>
<dbReference type="InterPro" id="IPR036513">
    <property type="entry name" value="STAS_dom_sf"/>
</dbReference>
<accession>A0A1Y0C224</accession>
<evidence type="ECO:0000313" key="2">
    <source>
        <dbReference type="EMBL" id="ART69233.1"/>
    </source>
</evidence>
<dbReference type="InterPro" id="IPR002645">
    <property type="entry name" value="STAS_dom"/>
</dbReference>
<dbReference type="RefSeq" id="WP_087076159.1">
    <property type="nucleotide sequence ID" value="NZ_CP020809.1"/>
</dbReference>
<gene>
    <name evidence="2" type="ORF">BTO20_12140</name>
</gene>
<dbReference type="OrthoDB" id="4735650at2"/>
<dbReference type="Pfam" id="PF01740">
    <property type="entry name" value="STAS"/>
    <property type="match status" value="1"/>
</dbReference>
<feature type="domain" description="STAS" evidence="1">
    <location>
        <begin position="31"/>
        <end position="97"/>
    </location>
</feature>
<dbReference type="Gene3D" id="3.30.750.24">
    <property type="entry name" value="STAS domain"/>
    <property type="match status" value="1"/>
</dbReference>
<sequence length="150" mass="16224">MTYTGPKLTRISTSPPALGVRLCSYPRPPAVVIEVGGEIDARSVRRVSRYLIGFVHVGRPLVLDCSGVGFVNFAGFRAILRFAAECRQSGRDWVLVASDAVKLVLPTATGLGLPVVETLDEALLQLAETPDTTWRLRSITTLECKKLAGD</sequence>
<dbReference type="KEGG" id="mdx:BTO20_12140"/>
<dbReference type="PROSITE" id="PS50801">
    <property type="entry name" value="STAS"/>
    <property type="match status" value="1"/>
</dbReference>
<reference evidence="2 3" key="1">
    <citation type="submission" date="2017-04" db="EMBL/GenBank/DDBJ databases">
        <title>Whole Genome Sequence of 1,4-Dioxane Degrading Bacterium Mycobacterium dioxanotrophicus PH-06.</title>
        <authorList>
            <person name="He Y."/>
        </authorList>
    </citation>
    <scope>NUCLEOTIDE SEQUENCE [LARGE SCALE GENOMIC DNA]</scope>
    <source>
        <strain evidence="2 3">PH-06</strain>
    </source>
</reference>
<dbReference type="SUPFAM" id="SSF52091">
    <property type="entry name" value="SpoIIaa-like"/>
    <property type="match status" value="1"/>
</dbReference>
<evidence type="ECO:0000259" key="1">
    <source>
        <dbReference type="PROSITE" id="PS50801"/>
    </source>
</evidence>
<dbReference type="AlphaFoldDB" id="A0A1Y0C224"/>
<proteinExistence type="predicted"/>
<dbReference type="Proteomes" id="UP000195331">
    <property type="component" value="Chromosome"/>
</dbReference>
<name>A0A1Y0C224_9MYCO</name>
<dbReference type="EMBL" id="CP020809">
    <property type="protein sequence ID" value="ART69233.1"/>
    <property type="molecule type" value="Genomic_DNA"/>
</dbReference>
<keyword evidence="3" id="KW-1185">Reference proteome</keyword>
<organism evidence="2 3">
    <name type="scientific">Mycobacterium dioxanotrophicus</name>
    <dbReference type="NCBI Taxonomy" id="482462"/>
    <lineage>
        <taxon>Bacteria</taxon>
        <taxon>Bacillati</taxon>
        <taxon>Actinomycetota</taxon>
        <taxon>Actinomycetes</taxon>
        <taxon>Mycobacteriales</taxon>
        <taxon>Mycobacteriaceae</taxon>
        <taxon>Mycobacterium</taxon>
    </lineage>
</organism>
<protein>
    <submittedName>
        <fullName evidence="2">STAS domain-containing protein</fullName>
    </submittedName>
</protein>